<reference evidence="7" key="2">
    <citation type="submission" date="2015-12" db="EMBL/GenBank/DDBJ databases">
        <title>Update maize B73 reference genome by single molecule sequencing technologies.</title>
        <authorList>
            <consortium name="Maize Genome Sequencing Project"/>
            <person name="Ware D."/>
        </authorList>
    </citation>
    <scope>NUCLEOTIDE SEQUENCE</scope>
    <source>
        <tissue evidence="7">Seedling</tissue>
    </source>
</reference>
<accession>K7TZI1</accession>
<dbReference type="RefSeq" id="XP_008678968.1">
    <property type="nucleotide sequence ID" value="XM_008680746.4"/>
</dbReference>
<dbReference type="GO" id="GO:0010052">
    <property type="term" value="P:guard cell differentiation"/>
    <property type="evidence" value="ECO:0007669"/>
    <property type="project" value="InterPro"/>
</dbReference>
<feature type="compositionally biased region" description="Low complexity" evidence="5">
    <location>
        <begin position="172"/>
        <end position="185"/>
    </location>
</feature>
<feature type="region of interest" description="Disordered" evidence="5">
    <location>
        <begin position="45"/>
        <end position="81"/>
    </location>
</feature>
<evidence type="ECO:0000256" key="4">
    <source>
        <dbReference type="ARBA" id="ARBA00023163"/>
    </source>
</evidence>
<dbReference type="PROSITE" id="PS50888">
    <property type="entry name" value="BHLH"/>
    <property type="match status" value="1"/>
</dbReference>
<dbReference type="SMR" id="K7TZI1"/>
<dbReference type="KEGG" id="zma:103653936"/>
<comment type="similarity">
    <text evidence="1">Belongs to the bHLH protein family.</text>
</comment>
<dbReference type="AlphaFoldDB" id="K7TZI1"/>
<evidence type="ECO:0000313" key="7">
    <source>
        <dbReference type="EMBL" id="AQK54415.1"/>
    </source>
</evidence>
<dbReference type="InterPro" id="IPR011598">
    <property type="entry name" value="bHLH_dom"/>
</dbReference>
<dbReference type="OrthoDB" id="684567at2759"/>
<keyword evidence="9" id="KW-1185">Reference proteome</keyword>
<dbReference type="ExpressionAtlas" id="K7TZI1">
    <property type="expression patterns" value="baseline and differential"/>
</dbReference>
<dbReference type="InterPro" id="IPR044283">
    <property type="entry name" value="FAMA/SPEECHLESS/MUTE-like"/>
</dbReference>
<dbReference type="GO" id="GO:0046983">
    <property type="term" value="F:protein dimerization activity"/>
    <property type="evidence" value="ECO:0007669"/>
    <property type="project" value="InterPro"/>
</dbReference>
<evidence type="ECO:0000259" key="6">
    <source>
        <dbReference type="PROSITE" id="PS50888"/>
    </source>
</evidence>
<feature type="domain" description="BHLH" evidence="6">
    <location>
        <begin position="80"/>
        <end position="131"/>
    </location>
</feature>
<feature type="region of interest" description="Disordered" evidence="5">
    <location>
        <begin position="153"/>
        <end position="189"/>
    </location>
</feature>
<dbReference type="EnsemblPlants" id="Zm00001eb187720_T001">
    <property type="protein sequence ID" value="Zm00001eb187720_P001"/>
    <property type="gene ID" value="Zm00001eb187720"/>
</dbReference>
<dbReference type="GeneID" id="103653936"/>
<dbReference type="PaxDb" id="4577-GRMZM2G091003_P01"/>
<protein>
    <submittedName>
        <fullName evidence="7">Putative HLH DNA-binding domain superfamily protein</fullName>
    </submittedName>
</protein>
<dbReference type="OMA" id="CMESTTT"/>
<dbReference type="CDD" id="cd11448">
    <property type="entry name" value="bHLH_AtFAMA_like"/>
    <property type="match status" value="1"/>
</dbReference>
<dbReference type="SUPFAM" id="SSF47459">
    <property type="entry name" value="HLH, helix-loop-helix DNA-binding domain"/>
    <property type="match status" value="1"/>
</dbReference>
<dbReference type="Proteomes" id="UP000007305">
    <property type="component" value="Chromosome 4"/>
</dbReference>
<dbReference type="SMART" id="SM00353">
    <property type="entry name" value="HLH"/>
    <property type="match status" value="1"/>
</dbReference>
<evidence type="ECO:0000256" key="3">
    <source>
        <dbReference type="ARBA" id="ARBA00023125"/>
    </source>
</evidence>
<evidence type="ECO:0000256" key="5">
    <source>
        <dbReference type="SAM" id="MobiDB-lite"/>
    </source>
</evidence>
<evidence type="ECO:0000313" key="9">
    <source>
        <dbReference type="Proteomes" id="UP000007305"/>
    </source>
</evidence>
<reference evidence="9" key="1">
    <citation type="journal article" date="2009" name="Science">
        <title>The B73 maize genome: complexity, diversity, and dynamics.</title>
        <authorList>
            <person name="Schnable P.S."/>
            <person name="Ware D."/>
            <person name="Fulton R.S."/>
            <person name="Stein J.C."/>
            <person name="Wei F."/>
            <person name="Pasternak S."/>
            <person name="Liang C."/>
            <person name="Zhang J."/>
            <person name="Fulton L."/>
            <person name="Graves T.A."/>
            <person name="Minx P."/>
            <person name="Reily A.D."/>
            <person name="Courtney L."/>
            <person name="Kruchowski S.S."/>
            <person name="Tomlinson C."/>
            <person name="Strong C."/>
            <person name="Delehaunty K."/>
            <person name="Fronick C."/>
            <person name="Courtney B."/>
            <person name="Rock S.M."/>
            <person name="Belter E."/>
            <person name="Du F."/>
            <person name="Kim K."/>
            <person name="Abbott R.M."/>
            <person name="Cotton M."/>
            <person name="Levy A."/>
            <person name="Marchetto P."/>
            <person name="Ochoa K."/>
            <person name="Jackson S.M."/>
            <person name="Gillam B."/>
            <person name="Chen W."/>
            <person name="Yan L."/>
            <person name="Higginbotham J."/>
            <person name="Cardenas M."/>
            <person name="Waligorski J."/>
            <person name="Applebaum E."/>
            <person name="Phelps L."/>
            <person name="Falcone J."/>
            <person name="Kanchi K."/>
            <person name="Thane T."/>
            <person name="Scimone A."/>
            <person name="Thane N."/>
            <person name="Henke J."/>
            <person name="Wang T."/>
            <person name="Ruppert J."/>
            <person name="Shah N."/>
            <person name="Rotter K."/>
            <person name="Hodges J."/>
            <person name="Ingenthron E."/>
            <person name="Cordes M."/>
            <person name="Kohlberg S."/>
            <person name="Sgro J."/>
            <person name="Delgado B."/>
            <person name="Mead K."/>
            <person name="Chinwalla A."/>
            <person name="Leonard S."/>
            <person name="Crouse K."/>
            <person name="Collura K."/>
            <person name="Kudrna D."/>
            <person name="Currie J."/>
            <person name="He R."/>
            <person name="Angelova A."/>
            <person name="Rajasekar S."/>
            <person name="Mueller T."/>
            <person name="Lomeli R."/>
            <person name="Scara G."/>
            <person name="Ko A."/>
            <person name="Delaney K."/>
            <person name="Wissotski M."/>
            <person name="Lopez G."/>
            <person name="Campos D."/>
            <person name="Braidotti M."/>
            <person name="Ashley E."/>
            <person name="Golser W."/>
            <person name="Kim H."/>
            <person name="Lee S."/>
            <person name="Lin J."/>
            <person name="Dujmic Z."/>
            <person name="Kim W."/>
            <person name="Talag J."/>
            <person name="Zuccolo A."/>
            <person name="Fan C."/>
            <person name="Sebastian A."/>
            <person name="Kramer M."/>
            <person name="Spiegel L."/>
            <person name="Nascimento L."/>
            <person name="Zutavern T."/>
            <person name="Miller B."/>
            <person name="Ambroise C."/>
            <person name="Muller S."/>
            <person name="Spooner W."/>
            <person name="Narechania A."/>
            <person name="Ren L."/>
            <person name="Wei S."/>
            <person name="Kumari S."/>
            <person name="Faga B."/>
            <person name="Levy M.J."/>
            <person name="McMahan L."/>
            <person name="Van Buren P."/>
            <person name="Vaughn M.W."/>
            <person name="Ying K."/>
            <person name="Yeh C.-T."/>
            <person name="Emrich S.J."/>
            <person name="Jia Y."/>
            <person name="Kalyanaraman A."/>
            <person name="Hsia A.-P."/>
            <person name="Barbazuk W.B."/>
            <person name="Baucom R.S."/>
            <person name="Brutnell T.P."/>
            <person name="Carpita N.C."/>
            <person name="Chaparro C."/>
            <person name="Chia J.-M."/>
            <person name="Deragon J.-M."/>
            <person name="Estill J.C."/>
            <person name="Fu Y."/>
            <person name="Jeddeloh J.A."/>
            <person name="Han Y."/>
            <person name="Lee H."/>
            <person name="Li P."/>
            <person name="Lisch D.R."/>
            <person name="Liu S."/>
            <person name="Liu Z."/>
            <person name="Nagel D.H."/>
            <person name="McCann M.C."/>
            <person name="SanMiguel P."/>
            <person name="Myers A.M."/>
            <person name="Nettleton D."/>
            <person name="Nguyen J."/>
            <person name="Penning B.W."/>
            <person name="Ponnala L."/>
            <person name="Schneider K.L."/>
            <person name="Schwartz D.C."/>
            <person name="Sharma A."/>
            <person name="Soderlund C."/>
            <person name="Springer N.M."/>
            <person name="Sun Q."/>
            <person name="Wang H."/>
            <person name="Waterman M."/>
            <person name="Westerman R."/>
            <person name="Wolfgruber T.K."/>
            <person name="Yang L."/>
            <person name="Yu Y."/>
            <person name="Zhang L."/>
            <person name="Zhou S."/>
            <person name="Zhu Q."/>
            <person name="Bennetzen J.L."/>
            <person name="Dawe R.K."/>
            <person name="Jiang J."/>
            <person name="Jiang N."/>
            <person name="Presting G.G."/>
            <person name="Wessler S.R."/>
            <person name="Aluru S."/>
            <person name="Martienssen R.A."/>
            <person name="Clifton S.W."/>
            <person name="McCombie W.R."/>
            <person name="Wing R.A."/>
            <person name="Wilson R.K."/>
        </authorList>
    </citation>
    <scope>NUCLEOTIDE SEQUENCE [LARGE SCALE GENOMIC DNA]</scope>
    <source>
        <strain evidence="9">cv. B73</strain>
    </source>
</reference>
<dbReference type="EMBL" id="CM000780">
    <property type="protein sequence ID" value="AQK54415.1"/>
    <property type="molecule type" value="Genomic_DNA"/>
</dbReference>
<evidence type="ECO:0000256" key="1">
    <source>
        <dbReference type="ARBA" id="ARBA00005510"/>
    </source>
</evidence>
<dbReference type="GO" id="GO:0000978">
    <property type="term" value="F:RNA polymerase II cis-regulatory region sequence-specific DNA binding"/>
    <property type="evidence" value="ECO:0000318"/>
    <property type="project" value="GO_Central"/>
</dbReference>
<reference evidence="8" key="3">
    <citation type="submission" date="2019-07" db="EMBL/GenBank/DDBJ databases">
        <authorList>
            <person name="Seetharam A."/>
            <person name="Woodhouse M."/>
            <person name="Cannon E."/>
        </authorList>
    </citation>
    <scope>NUCLEOTIDE SEQUENCE [LARGE SCALE GENOMIC DNA]</scope>
    <source>
        <strain evidence="8">cv. B73</strain>
    </source>
</reference>
<keyword evidence="3 7" id="KW-0238">DNA-binding</keyword>
<dbReference type="PANTHER" id="PTHR46684:SF16">
    <property type="entry name" value="TRANSCRIPTION FACTOR BHLH67-LIKE ISOFORM X2"/>
    <property type="match status" value="1"/>
</dbReference>
<dbReference type="eggNOG" id="ENOG502QTSP">
    <property type="taxonomic scope" value="Eukaryota"/>
</dbReference>
<proteinExistence type="inferred from homology"/>
<feature type="compositionally biased region" description="Basic residues" evidence="5">
    <location>
        <begin position="61"/>
        <end position="72"/>
    </location>
</feature>
<dbReference type="InterPro" id="IPR036638">
    <property type="entry name" value="HLH_DNA-bd_sf"/>
</dbReference>
<keyword evidence="2" id="KW-0805">Transcription regulation</keyword>
<evidence type="ECO:0000256" key="2">
    <source>
        <dbReference type="ARBA" id="ARBA00023015"/>
    </source>
</evidence>
<evidence type="ECO:0000313" key="8">
    <source>
        <dbReference type="EnsemblPlants" id="Zm00001eb187720_P001"/>
    </source>
</evidence>
<keyword evidence="4" id="KW-0804">Transcription</keyword>
<dbReference type="Pfam" id="PF00010">
    <property type="entry name" value="HLH"/>
    <property type="match status" value="1"/>
</dbReference>
<dbReference type="Gramene" id="Zm00001eb187720_T001">
    <property type="protein sequence ID" value="Zm00001eb187720_P001"/>
    <property type="gene ID" value="Zm00001eb187720"/>
</dbReference>
<dbReference type="Gene3D" id="4.10.280.10">
    <property type="entry name" value="Helix-loop-helix DNA-binding domain"/>
    <property type="match status" value="1"/>
</dbReference>
<name>K7TZI1_MAIZE</name>
<gene>
    <name evidence="8" type="primary">LOC103653936</name>
    <name evidence="7" type="ORF">ZEAMMB73_Zm00001d051509</name>
</gene>
<sequence length="332" mass="35450">MPALVGAPPGDATVLVYDTFNAASFLLDTAAFCDGAGIIAVAPASANQQQHAPPEREAPTRARKRRRRARNCKSREEAETQRMTHIAVERNRRRQMNEYLAALRSTMPEAYVQRGDQASIVGGAIVFVRELEQQLQCLEAQKRKLLHVPAAAKPDATPAHASSSSTKIRVDSAAASTSNCSSSSSVTEDAAGHARPAPFARFFTYPQYLWCHSARGAAAAAAAEEEEDGRRLGVADVEVALVEAHGSIRVMTARRPGQLVCLVTALQALRLAVLHLSVTTLDALVLYSISVKVEEGCGLATADDVAAAVHHVLCIVDAEATDQQLLAAARPQ</sequence>
<organism evidence="7">
    <name type="scientific">Zea mays</name>
    <name type="common">Maize</name>
    <dbReference type="NCBI Taxonomy" id="4577"/>
    <lineage>
        <taxon>Eukaryota</taxon>
        <taxon>Viridiplantae</taxon>
        <taxon>Streptophyta</taxon>
        <taxon>Embryophyta</taxon>
        <taxon>Tracheophyta</taxon>
        <taxon>Spermatophyta</taxon>
        <taxon>Magnoliopsida</taxon>
        <taxon>Liliopsida</taxon>
        <taxon>Poales</taxon>
        <taxon>Poaceae</taxon>
        <taxon>PACMAD clade</taxon>
        <taxon>Panicoideae</taxon>
        <taxon>Andropogonodae</taxon>
        <taxon>Andropogoneae</taxon>
        <taxon>Tripsacinae</taxon>
        <taxon>Zea</taxon>
    </lineage>
</organism>
<dbReference type="GO" id="GO:0006357">
    <property type="term" value="P:regulation of transcription by RNA polymerase II"/>
    <property type="evidence" value="ECO:0000318"/>
    <property type="project" value="GO_Central"/>
</dbReference>
<dbReference type="PANTHER" id="PTHR46684">
    <property type="entry name" value="TRANSCRIPTION FACTOR FAMA"/>
    <property type="match status" value="1"/>
</dbReference>
<dbReference type="GO" id="GO:0000981">
    <property type="term" value="F:DNA-binding transcription factor activity, RNA polymerase II-specific"/>
    <property type="evidence" value="ECO:0000318"/>
    <property type="project" value="GO_Central"/>
</dbReference>
<dbReference type="HOGENOM" id="CLU_044652_4_0_1"/>
<reference evidence="8" key="4">
    <citation type="submission" date="2021-05" db="UniProtKB">
        <authorList>
            <consortium name="EnsemblPlants"/>
        </authorList>
    </citation>
    <scope>IDENTIFICATION</scope>
    <source>
        <strain evidence="8">cv. B73</strain>
    </source>
</reference>